<sequence length="97" mass="10977">MSVNSSKRIQRAQRKAELEASIDQQRLALINAASHCNDASRRLDRYWHMLKPYRTALLTAGGIALIPVLRRPGTITRIIGKTLTTAITIQRLRRLLS</sequence>
<dbReference type="Pfam" id="PF13997">
    <property type="entry name" value="YqjK"/>
    <property type="match status" value="1"/>
</dbReference>
<proteinExistence type="predicted"/>
<dbReference type="InterPro" id="IPR025612">
    <property type="entry name" value="YqjK"/>
</dbReference>
<dbReference type="Proteomes" id="UP000184123">
    <property type="component" value="Unassembled WGS sequence"/>
</dbReference>
<evidence type="ECO:0000313" key="2">
    <source>
        <dbReference type="EMBL" id="SHL32158.1"/>
    </source>
</evidence>
<accession>A0A1M6ZNP5</accession>
<dbReference type="OrthoDB" id="6183353at2"/>
<keyword evidence="4" id="KW-1185">Reference proteome</keyword>
<reference evidence="1 4" key="2">
    <citation type="submission" date="2019-07" db="EMBL/GenBank/DDBJ databases">
        <title>Whole genome shotgun sequence of Halomonas cupida NBRC 102219.</title>
        <authorList>
            <person name="Hosoyama A."/>
            <person name="Uohara A."/>
            <person name="Ohji S."/>
            <person name="Ichikawa N."/>
        </authorList>
    </citation>
    <scope>NUCLEOTIDE SEQUENCE [LARGE SCALE GENOMIC DNA]</scope>
    <source>
        <strain evidence="1 4">NBRC 102219</strain>
    </source>
</reference>
<dbReference type="RefSeq" id="WP_073433156.1">
    <property type="nucleotide sequence ID" value="NZ_BJXU01000019.1"/>
</dbReference>
<evidence type="ECO:0000313" key="4">
    <source>
        <dbReference type="Proteomes" id="UP000321726"/>
    </source>
</evidence>
<organism evidence="2 3">
    <name type="scientific">Halomonas cupida</name>
    <dbReference type="NCBI Taxonomy" id="44933"/>
    <lineage>
        <taxon>Bacteria</taxon>
        <taxon>Pseudomonadati</taxon>
        <taxon>Pseudomonadota</taxon>
        <taxon>Gammaproteobacteria</taxon>
        <taxon>Oceanospirillales</taxon>
        <taxon>Halomonadaceae</taxon>
        <taxon>Halomonas</taxon>
    </lineage>
</organism>
<evidence type="ECO:0000313" key="3">
    <source>
        <dbReference type="Proteomes" id="UP000184123"/>
    </source>
</evidence>
<gene>
    <name evidence="1" type="ORF">HCU01_06480</name>
    <name evidence="2" type="ORF">SAMN05660971_00190</name>
</gene>
<protein>
    <submittedName>
        <fullName evidence="2">YqjK-like protein</fullName>
    </submittedName>
</protein>
<evidence type="ECO:0000313" key="1">
    <source>
        <dbReference type="EMBL" id="GEN22699.1"/>
    </source>
</evidence>
<dbReference type="EMBL" id="FRCA01000001">
    <property type="protein sequence ID" value="SHL32158.1"/>
    <property type="molecule type" value="Genomic_DNA"/>
</dbReference>
<name>A0A1M6ZNP5_9GAMM</name>
<dbReference type="AlphaFoldDB" id="A0A1M6ZNP5"/>
<dbReference type="Proteomes" id="UP000321726">
    <property type="component" value="Unassembled WGS sequence"/>
</dbReference>
<dbReference type="STRING" id="44933.SAMN05660971_00190"/>
<dbReference type="EMBL" id="BJXU01000019">
    <property type="protein sequence ID" value="GEN22699.1"/>
    <property type="molecule type" value="Genomic_DNA"/>
</dbReference>
<reference evidence="2 3" key="1">
    <citation type="submission" date="2016-11" db="EMBL/GenBank/DDBJ databases">
        <authorList>
            <person name="Jaros S."/>
            <person name="Januszkiewicz K."/>
            <person name="Wedrychowicz H."/>
        </authorList>
    </citation>
    <scope>NUCLEOTIDE SEQUENCE [LARGE SCALE GENOMIC DNA]</scope>
    <source>
        <strain evidence="2 3">DSM 4740</strain>
    </source>
</reference>